<evidence type="ECO:0000259" key="1">
    <source>
        <dbReference type="Pfam" id="PF13649"/>
    </source>
</evidence>
<dbReference type="GO" id="GO:0008168">
    <property type="term" value="F:methyltransferase activity"/>
    <property type="evidence" value="ECO:0007669"/>
    <property type="project" value="UniProtKB-KW"/>
</dbReference>
<sequence length="252" mass="29319">MSIFIQDVQNNFNKASTSYDCVGEIQKRAAKFLVNKFVSLKNYKSKTILDLGTGTGYIPELLLPIYPSHAFYLNDIANEMLNVCKSKFSHYQNVKYLLGDMMKLGVVNYECILSNLALQWAENLNDALELFNKNCEDVFAFSTLVKGTFQNWENILNQYQSIRLCVYPTAHELTSVCHKLKKHNQVFNFWLMNHSLTFIDVLSFVRYLKMLGASASYDSIDLVNFRRIIKENFNPFTVTYKIFFGIFRNRYS</sequence>
<dbReference type="eggNOG" id="COG4106">
    <property type="taxonomic scope" value="Bacteria"/>
</dbReference>
<dbReference type="CDD" id="cd02440">
    <property type="entry name" value="AdoMet_MTases"/>
    <property type="match status" value="1"/>
</dbReference>
<keyword evidence="3" id="KW-1185">Reference proteome</keyword>
<dbReference type="Pfam" id="PF13649">
    <property type="entry name" value="Methyltransf_25"/>
    <property type="match status" value="1"/>
</dbReference>
<dbReference type="InterPro" id="IPR041698">
    <property type="entry name" value="Methyltransf_25"/>
</dbReference>
<name>W6TU20_HOLOB</name>
<dbReference type="InterPro" id="IPR029063">
    <property type="entry name" value="SAM-dependent_MTases_sf"/>
</dbReference>
<dbReference type="Gene3D" id="3.40.50.150">
    <property type="entry name" value="Vaccinia Virus protein VP39"/>
    <property type="match status" value="1"/>
</dbReference>
<organism evidence="2 3">
    <name type="scientific">Holospora obtusa F1</name>
    <dbReference type="NCBI Taxonomy" id="1399147"/>
    <lineage>
        <taxon>Bacteria</taxon>
        <taxon>Pseudomonadati</taxon>
        <taxon>Pseudomonadota</taxon>
        <taxon>Alphaproteobacteria</taxon>
        <taxon>Holosporales</taxon>
        <taxon>Holosporaceae</taxon>
        <taxon>Holospora</taxon>
    </lineage>
</organism>
<dbReference type="RefSeq" id="WP_021827132.1">
    <property type="nucleotide sequence ID" value="NZ_AWTR02000054.1"/>
</dbReference>
<dbReference type="AlphaFoldDB" id="W6TU20"/>
<gene>
    <name evidence="2" type="ORF">P618_200524</name>
</gene>
<dbReference type="OrthoDB" id="9802097at2"/>
<dbReference type="Proteomes" id="UP000019112">
    <property type="component" value="Unassembled WGS sequence"/>
</dbReference>
<accession>W6TU20</accession>
<dbReference type="EMBL" id="AWTR02000054">
    <property type="protein sequence ID" value="ETZ07292.1"/>
    <property type="molecule type" value="Genomic_DNA"/>
</dbReference>
<evidence type="ECO:0000313" key="3">
    <source>
        <dbReference type="Proteomes" id="UP000019112"/>
    </source>
</evidence>
<comment type="caution">
    <text evidence="2">The sequence shown here is derived from an EMBL/GenBank/DDBJ whole genome shotgun (WGS) entry which is preliminary data.</text>
</comment>
<proteinExistence type="predicted"/>
<protein>
    <submittedName>
        <fullName evidence="2">Malonyl-[acyl-carrier protein] O-methyltransferase</fullName>
    </submittedName>
</protein>
<feature type="domain" description="Methyltransferase" evidence="1">
    <location>
        <begin position="48"/>
        <end position="129"/>
    </location>
</feature>
<dbReference type="GO" id="GO:0032259">
    <property type="term" value="P:methylation"/>
    <property type="evidence" value="ECO:0007669"/>
    <property type="project" value="UniProtKB-KW"/>
</dbReference>
<dbReference type="SUPFAM" id="SSF53335">
    <property type="entry name" value="S-adenosyl-L-methionine-dependent methyltransferases"/>
    <property type="match status" value="1"/>
</dbReference>
<evidence type="ECO:0000313" key="2">
    <source>
        <dbReference type="EMBL" id="ETZ07292.1"/>
    </source>
</evidence>
<dbReference type="STRING" id="1399147.P618_200524"/>
<reference evidence="2 3" key="1">
    <citation type="journal article" date="2014" name="FEMS Microbiol. Lett.">
        <title>Draft genome sequences of three Holospora species (Holospora obtusa, Holospora undulata, and Holospora elegans), endonuclear symbiotic bacteria of the ciliate Paramecium caudatum.</title>
        <authorList>
            <person name="Dohra H."/>
            <person name="Tanaka K."/>
            <person name="Suzuki T."/>
            <person name="Fujishima M."/>
            <person name="Suzuki H."/>
        </authorList>
    </citation>
    <scope>NUCLEOTIDE SEQUENCE [LARGE SCALE GENOMIC DNA]</scope>
    <source>
        <strain evidence="2 3">F1</strain>
    </source>
</reference>